<reference evidence="1 2" key="1">
    <citation type="submission" date="2023-12" db="EMBL/GenBank/DDBJ databases">
        <title>Pseudomonas machongensis sp. nov., isolated from wilted pepper plants (Capsicum annuum).</title>
        <authorList>
            <person name="Qiu M."/>
            <person name="Li Y."/>
            <person name="Liu Q."/>
            <person name="Zhang X."/>
            <person name="Huang Y."/>
            <person name="Guo R."/>
            <person name="Hu M."/>
            <person name="Zhou J."/>
            <person name="Zhou X."/>
        </authorList>
    </citation>
    <scope>NUCLEOTIDE SEQUENCE [LARGE SCALE GENOMIC DNA]</scope>
    <source>
        <strain evidence="1 2">MH2</strain>
    </source>
</reference>
<sequence length="288" mass="32899">MIIKRNAISNQGGLWTFRGVPYTGGALEFSNGHVVGGGMYEDGRYVDGYRSEFIIGEVRNSIEMERDYTGEQFYWGDSVYNGFSYEFNGDVCVSERLYEYGWVIEEVTYFPDGQLRTVEIGEDVPQSYEWFEGGGLEAMTVHQNNIFMFSLRFSLEGLTRLTLLGDYFSKLPQVIGRIRFPVLRDKAELSSLEYAARVSLIGDGIDKAVVDYIFMGDNERCIRELELDGVNGTPEILQCLKNYHQLSVLKVVAAKDCVDWWREGCVQFQVLRPECDVYLNNRKVSLEG</sequence>
<keyword evidence="2" id="KW-1185">Reference proteome</keyword>
<gene>
    <name evidence="1" type="ORF">VA602_23455</name>
</gene>
<accession>A0ABU5VNL7</accession>
<name>A0ABU5VNL7_9PSED</name>
<protein>
    <recommendedName>
        <fullName evidence="3">MORN repeat variant</fullName>
    </recommendedName>
</protein>
<dbReference type="RefSeq" id="WP_323454474.1">
    <property type="nucleotide sequence ID" value="NZ_JAYFUI010000190.1"/>
</dbReference>
<evidence type="ECO:0008006" key="3">
    <source>
        <dbReference type="Google" id="ProtNLM"/>
    </source>
</evidence>
<proteinExistence type="predicted"/>
<comment type="caution">
    <text evidence="1">The sequence shown here is derived from an EMBL/GenBank/DDBJ whole genome shotgun (WGS) entry which is preliminary data.</text>
</comment>
<evidence type="ECO:0000313" key="1">
    <source>
        <dbReference type="EMBL" id="MEA5674279.1"/>
    </source>
</evidence>
<evidence type="ECO:0000313" key="2">
    <source>
        <dbReference type="Proteomes" id="UP001302573"/>
    </source>
</evidence>
<organism evidence="1 2">
    <name type="scientific">Pseudomonas machongensis</name>
    <dbReference type="NCBI Taxonomy" id="3110229"/>
    <lineage>
        <taxon>Bacteria</taxon>
        <taxon>Pseudomonadati</taxon>
        <taxon>Pseudomonadota</taxon>
        <taxon>Gammaproteobacteria</taxon>
        <taxon>Pseudomonadales</taxon>
        <taxon>Pseudomonadaceae</taxon>
        <taxon>Pseudomonas</taxon>
    </lineage>
</organism>
<dbReference type="EMBL" id="JAYFUI010000190">
    <property type="protein sequence ID" value="MEA5674279.1"/>
    <property type="molecule type" value="Genomic_DNA"/>
</dbReference>
<dbReference type="Proteomes" id="UP001302573">
    <property type="component" value="Unassembled WGS sequence"/>
</dbReference>